<dbReference type="AlphaFoldDB" id="F4NSH7"/>
<keyword evidence="4" id="KW-1185">Reference proteome</keyword>
<feature type="region of interest" description="Disordered" evidence="2">
    <location>
        <begin position="1"/>
        <end position="21"/>
    </location>
</feature>
<dbReference type="Gene3D" id="3.30.420.40">
    <property type="match status" value="2"/>
</dbReference>
<protein>
    <submittedName>
        <fullName evidence="3">Uncharacterized protein</fullName>
    </submittedName>
</protein>
<dbReference type="OrthoDB" id="337660at2759"/>
<dbReference type="InParanoid" id="F4NSH7"/>
<dbReference type="InterPro" id="IPR043129">
    <property type="entry name" value="ATPase_NBD"/>
</dbReference>
<accession>F4NSH7</accession>
<evidence type="ECO:0000313" key="3">
    <source>
        <dbReference type="EMBL" id="EGF83821.1"/>
    </source>
</evidence>
<evidence type="ECO:0000313" key="4">
    <source>
        <dbReference type="Proteomes" id="UP000007241"/>
    </source>
</evidence>
<dbReference type="InterPro" id="IPR004000">
    <property type="entry name" value="Actin"/>
</dbReference>
<dbReference type="Gene3D" id="3.90.640.10">
    <property type="entry name" value="Actin, Chain A, domain 4"/>
    <property type="match status" value="1"/>
</dbReference>
<proteinExistence type="inferred from homology"/>
<organism evidence="3 4">
    <name type="scientific">Batrachochytrium dendrobatidis (strain JAM81 / FGSC 10211)</name>
    <name type="common">Frog chytrid fungus</name>
    <dbReference type="NCBI Taxonomy" id="684364"/>
    <lineage>
        <taxon>Eukaryota</taxon>
        <taxon>Fungi</taxon>
        <taxon>Fungi incertae sedis</taxon>
        <taxon>Chytridiomycota</taxon>
        <taxon>Chytridiomycota incertae sedis</taxon>
        <taxon>Chytridiomycetes</taxon>
        <taxon>Rhizophydiales</taxon>
        <taxon>Rhizophydiales incertae sedis</taxon>
        <taxon>Batrachochytrium</taxon>
    </lineage>
</organism>
<dbReference type="SUPFAM" id="SSF53067">
    <property type="entry name" value="Actin-like ATPase domain"/>
    <property type="match status" value="1"/>
</dbReference>
<dbReference type="Proteomes" id="UP000007241">
    <property type="component" value="Unassembled WGS sequence"/>
</dbReference>
<reference evidence="3 4" key="1">
    <citation type="submission" date="2009-12" db="EMBL/GenBank/DDBJ databases">
        <title>The draft genome of Batrachochytrium dendrobatidis.</title>
        <authorList>
            <consortium name="US DOE Joint Genome Institute (JGI-PGF)"/>
            <person name="Kuo A."/>
            <person name="Salamov A."/>
            <person name="Schmutz J."/>
            <person name="Lucas S."/>
            <person name="Pitluck S."/>
            <person name="Rosenblum E."/>
            <person name="Stajich J."/>
            <person name="Eisen M."/>
            <person name="Grigoriev I.V."/>
        </authorList>
    </citation>
    <scope>NUCLEOTIDE SEQUENCE [LARGE SCALE GENOMIC DNA]</scope>
    <source>
        <strain evidence="4">JAM81 / FGSC 10211</strain>
    </source>
</reference>
<evidence type="ECO:0000256" key="1">
    <source>
        <dbReference type="RuleBase" id="RU000487"/>
    </source>
</evidence>
<dbReference type="Pfam" id="PF00022">
    <property type="entry name" value="Actin"/>
    <property type="match status" value="1"/>
</dbReference>
<dbReference type="HOGENOM" id="CLU_752251_0_0_1"/>
<dbReference type="RefSeq" id="XP_006675258.1">
    <property type="nucleotide sequence ID" value="XM_006675195.1"/>
</dbReference>
<gene>
    <name evidence="3" type="ORF">BATDEDRAFT_21330</name>
</gene>
<name>F4NSH7_BATDJ</name>
<comment type="similarity">
    <text evidence="1">Belongs to the actin family.</text>
</comment>
<dbReference type="GO" id="GO:0005869">
    <property type="term" value="C:dynactin complex"/>
    <property type="evidence" value="ECO:0000318"/>
    <property type="project" value="GO_Central"/>
</dbReference>
<dbReference type="SMART" id="SM00268">
    <property type="entry name" value="ACTIN"/>
    <property type="match status" value="1"/>
</dbReference>
<dbReference type="OMA" id="XSILEGI"/>
<dbReference type="GO" id="GO:0007018">
    <property type="term" value="P:microtubule-based movement"/>
    <property type="evidence" value="ECO:0000318"/>
    <property type="project" value="GO_Central"/>
</dbReference>
<dbReference type="STRING" id="684364.F4NSH7"/>
<dbReference type="PANTHER" id="PTHR11937">
    <property type="entry name" value="ACTIN"/>
    <property type="match status" value="1"/>
</dbReference>
<dbReference type="EMBL" id="GL882879">
    <property type="protein sequence ID" value="EGF83821.1"/>
    <property type="molecule type" value="Genomic_DNA"/>
</dbReference>
<dbReference type="GeneID" id="18237625"/>
<evidence type="ECO:0000256" key="2">
    <source>
        <dbReference type="SAM" id="MobiDB-lite"/>
    </source>
</evidence>
<sequence>MPLSVTTHSSNASLSSLSSGVGSGSGVSTPTASALSLSTASLLKKAAYHGAEDRIVLDIGSFSCKVGLSWEPTPRRTYIPGVAEKKLGCANGFHAKSISFVPASFAALLATGQTIGLVLDCGYQEACALSIYGSLPLIACSKSVPLAGYHVSKRLKELVCQYGHIVNNTLGTSSIEVSSHDHHQVVDILQKASDTFWETLKATIVVAYPTRKDWQSHHTSTCKNDSVHDEADTSAYYDVTIDSFNVVRIPTWVGYVAADVLFEGNEEGETLQGCLLDTLLKCHVTTRLELIQNILLCGGTCSIPGLEDRLRYEMQHLADEHSNLKSARKLVSKINFIYSPFQPSQQAWVGGRHSRLNTALYLKWMWLI</sequence>